<organism evidence="2 3">
    <name type="scientific">Stentor coeruleus</name>
    <dbReference type="NCBI Taxonomy" id="5963"/>
    <lineage>
        <taxon>Eukaryota</taxon>
        <taxon>Sar</taxon>
        <taxon>Alveolata</taxon>
        <taxon>Ciliophora</taxon>
        <taxon>Postciliodesmatophora</taxon>
        <taxon>Heterotrichea</taxon>
        <taxon>Heterotrichida</taxon>
        <taxon>Stentoridae</taxon>
        <taxon>Stentor</taxon>
    </lineage>
</organism>
<protein>
    <recommendedName>
        <fullName evidence="4">Trichohyalin-plectin-homology domain-containing protein</fullName>
    </recommendedName>
</protein>
<reference evidence="2 3" key="1">
    <citation type="submission" date="2016-11" db="EMBL/GenBank/DDBJ databases">
        <title>The macronuclear genome of Stentor coeruleus: a giant cell with tiny introns.</title>
        <authorList>
            <person name="Slabodnick M."/>
            <person name="Ruby J.G."/>
            <person name="Reiff S.B."/>
            <person name="Swart E.C."/>
            <person name="Gosai S."/>
            <person name="Prabakaran S."/>
            <person name="Witkowska E."/>
            <person name="Larue G.E."/>
            <person name="Fisher S."/>
            <person name="Freeman R.M."/>
            <person name="Gunawardena J."/>
            <person name="Chu W."/>
            <person name="Stover N.A."/>
            <person name="Gregory B.D."/>
            <person name="Nowacki M."/>
            <person name="Derisi J."/>
            <person name="Roy S.W."/>
            <person name="Marshall W.F."/>
            <person name="Sood P."/>
        </authorList>
    </citation>
    <scope>NUCLEOTIDE SEQUENCE [LARGE SCALE GENOMIC DNA]</scope>
    <source>
        <strain evidence="2">WM001</strain>
    </source>
</reference>
<feature type="coiled-coil region" evidence="1">
    <location>
        <begin position="130"/>
        <end position="193"/>
    </location>
</feature>
<sequence>MIPGNKFSEPTEDWGFIAKIKDEQAKKNIENERKAEKQRRLQYKTELDKQLSFKRQNSPDYQSSNDDREFLKAQMVAFKNSEIQQKLEQRNYFKIFQEENSEVLQAKMRQQQIADSQEKHKEKLLNDKILQDLELEKQTELQKKEKKAQEERQELQRQLQEKMLKEQKTSIEKARERELVAKKIEEMKAVEDKYSEFYKKRMQDLDEKMKYFKPSVETFDKKEELIKKRCEDWEVKNNERLAFKERYEMESRNIVKSRVRDELLKQIDYKTKVKKLEYQEGIKYQKLAQQEAFEEEYKAKLKRAQKVIEQDQIRKSYDNQLGSKQSHSLSRLKGESIERYSQRAGNRINESRYRLGIPSILDSPAQILPKQPFQRVFTSNRKDFVVNASFSPDRIPTKTDINQSYEQIYTKRPLFNELSKHNPITNPIGSSIPRILQGQRAGKGFRSQPKLNGIKDIFNHV</sequence>
<gene>
    <name evidence="2" type="ORF">SteCoe_3294</name>
</gene>
<dbReference type="AlphaFoldDB" id="A0A1R2CXJ8"/>
<accession>A0A1R2CXJ8</accession>
<evidence type="ECO:0008006" key="4">
    <source>
        <dbReference type="Google" id="ProtNLM"/>
    </source>
</evidence>
<proteinExistence type="predicted"/>
<dbReference type="Proteomes" id="UP000187209">
    <property type="component" value="Unassembled WGS sequence"/>
</dbReference>
<name>A0A1R2CXJ8_9CILI</name>
<keyword evidence="1" id="KW-0175">Coiled coil</keyword>
<feature type="coiled-coil region" evidence="1">
    <location>
        <begin position="19"/>
        <end position="46"/>
    </location>
</feature>
<comment type="caution">
    <text evidence="2">The sequence shown here is derived from an EMBL/GenBank/DDBJ whole genome shotgun (WGS) entry which is preliminary data.</text>
</comment>
<dbReference type="EMBL" id="MPUH01000038">
    <property type="protein sequence ID" value="OMJ93726.1"/>
    <property type="molecule type" value="Genomic_DNA"/>
</dbReference>
<keyword evidence="3" id="KW-1185">Reference proteome</keyword>
<evidence type="ECO:0000256" key="1">
    <source>
        <dbReference type="SAM" id="Coils"/>
    </source>
</evidence>
<evidence type="ECO:0000313" key="3">
    <source>
        <dbReference type="Proteomes" id="UP000187209"/>
    </source>
</evidence>
<evidence type="ECO:0000313" key="2">
    <source>
        <dbReference type="EMBL" id="OMJ93726.1"/>
    </source>
</evidence>